<feature type="region of interest" description="Disordered" evidence="1">
    <location>
        <begin position="258"/>
        <end position="315"/>
    </location>
</feature>
<keyword evidence="3" id="KW-1185">Reference proteome</keyword>
<feature type="compositionally biased region" description="Low complexity" evidence="1">
    <location>
        <begin position="95"/>
        <end position="117"/>
    </location>
</feature>
<dbReference type="AlphaFoldDB" id="A0A366S2E3"/>
<comment type="caution">
    <text evidence="2">The sequence shown here is derived from an EMBL/GenBank/DDBJ whole genome shotgun (WGS) entry which is preliminary data.</text>
</comment>
<gene>
    <name evidence="2" type="ORF">FIESC28_03656</name>
</gene>
<organism evidence="2 3">
    <name type="scientific">Fusarium coffeatum</name>
    <dbReference type="NCBI Taxonomy" id="231269"/>
    <lineage>
        <taxon>Eukaryota</taxon>
        <taxon>Fungi</taxon>
        <taxon>Dikarya</taxon>
        <taxon>Ascomycota</taxon>
        <taxon>Pezizomycotina</taxon>
        <taxon>Sordariomycetes</taxon>
        <taxon>Hypocreomycetidae</taxon>
        <taxon>Hypocreales</taxon>
        <taxon>Nectriaceae</taxon>
        <taxon>Fusarium</taxon>
        <taxon>Fusarium incarnatum-equiseti species complex</taxon>
    </lineage>
</organism>
<proteinExistence type="predicted"/>
<evidence type="ECO:0000313" key="2">
    <source>
        <dbReference type="EMBL" id="RBR23474.1"/>
    </source>
</evidence>
<sequence length="393" mass="44312">MTMASAEARPRPAIEPIRTTGPDLNIRSLRSRIIQKSPSWTPSPLSPRSLPLPRLRVARDEDVEQNDDMDVDPREKPRRDSLRQEASLRNVSLRPISELGLPSPSPLRSSHSPLSAPLFPPQVFRRPTLTEETRGRLLRESDAEPRRGSMPLDYERRQSAPGGPLHTRAIQIARQRDQLHRRRLAVSYRPREPEIFVQPVELRRLSVLPSSDAEPPSPHPVDGRLTTRVVVHSPGKKAVVLTRTFDLDELRATLPPISPVEQTDRRASVTSLQLPLTSSRSSSPGYPQSRRSSFGALPRKHLSPSPISDRRGSRQSLPPVPIRLNYARRYLPVLAAIILSELVKPGDMVEVPLPHPRAWEDTVAYVYIGWNALTEPIKQNILYLGGSIWDRKH</sequence>
<reference evidence="2 3" key="1">
    <citation type="submission" date="2018-06" db="EMBL/GenBank/DDBJ databases">
        <title>Fusarium incarnatum-equiseti species complex species 28.</title>
        <authorList>
            <person name="Gardiner D.M."/>
        </authorList>
    </citation>
    <scope>NUCLEOTIDE SEQUENCE [LARGE SCALE GENOMIC DNA]</scope>
    <source>
        <strain evidence="2 3">FIESC_28</strain>
    </source>
</reference>
<feature type="compositionally biased region" description="Basic and acidic residues" evidence="1">
    <location>
        <begin position="71"/>
        <end position="83"/>
    </location>
</feature>
<accession>A0A366S2E3</accession>
<evidence type="ECO:0000313" key="3">
    <source>
        <dbReference type="Proteomes" id="UP000253153"/>
    </source>
</evidence>
<name>A0A366S2E3_9HYPO</name>
<feature type="region of interest" description="Disordered" evidence="1">
    <location>
        <begin position="1"/>
        <end position="166"/>
    </location>
</feature>
<feature type="compositionally biased region" description="Basic and acidic residues" evidence="1">
    <location>
        <begin position="128"/>
        <end position="158"/>
    </location>
</feature>
<feature type="compositionally biased region" description="Low complexity" evidence="1">
    <location>
        <begin position="270"/>
        <end position="293"/>
    </location>
</feature>
<dbReference type="OrthoDB" id="3492129at2759"/>
<evidence type="ECO:0000256" key="1">
    <source>
        <dbReference type="SAM" id="MobiDB-lite"/>
    </source>
</evidence>
<dbReference type="EMBL" id="QKXC01000074">
    <property type="protein sequence ID" value="RBR23474.1"/>
    <property type="molecule type" value="Genomic_DNA"/>
</dbReference>
<dbReference type="Proteomes" id="UP000253153">
    <property type="component" value="Unassembled WGS sequence"/>
</dbReference>
<dbReference type="RefSeq" id="XP_031018065.1">
    <property type="nucleotide sequence ID" value="XM_031157805.1"/>
</dbReference>
<protein>
    <submittedName>
        <fullName evidence="2">Uncharacterized protein</fullName>
    </submittedName>
</protein>
<dbReference type="GeneID" id="41993101"/>
<feature type="compositionally biased region" description="Acidic residues" evidence="1">
    <location>
        <begin position="61"/>
        <end position="70"/>
    </location>
</feature>
<feature type="compositionally biased region" description="Low complexity" evidence="1">
    <location>
        <begin position="42"/>
        <end position="55"/>
    </location>
</feature>